<proteinExistence type="inferred from homology"/>
<evidence type="ECO:0000259" key="5">
    <source>
        <dbReference type="PROSITE" id="PS51891"/>
    </source>
</evidence>
<feature type="domain" description="CENP-V/GFA" evidence="5">
    <location>
        <begin position="18"/>
        <end position="155"/>
    </location>
</feature>
<keyword evidence="7" id="KW-1185">Reference proteome</keyword>
<keyword evidence="3" id="KW-0862">Zinc</keyword>
<dbReference type="InterPro" id="IPR011057">
    <property type="entry name" value="Mss4-like_sf"/>
</dbReference>
<dbReference type="Pfam" id="PF04828">
    <property type="entry name" value="GFA"/>
    <property type="match status" value="1"/>
</dbReference>
<organism evidence="6 7">
    <name type="scientific">Fusarium albosuccineum</name>
    <dbReference type="NCBI Taxonomy" id="1237068"/>
    <lineage>
        <taxon>Eukaryota</taxon>
        <taxon>Fungi</taxon>
        <taxon>Dikarya</taxon>
        <taxon>Ascomycota</taxon>
        <taxon>Pezizomycotina</taxon>
        <taxon>Sordariomycetes</taxon>
        <taxon>Hypocreomycetidae</taxon>
        <taxon>Hypocreales</taxon>
        <taxon>Nectriaceae</taxon>
        <taxon>Fusarium</taxon>
        <taxon>Fusarium decemcellulare species complex</taxon>
    </lineage>
</organism>
<dbReference type="SUPFAM" id="SSF51316">
    <property type="entry name" value="Mss4-like"/>
    <property type="match status" value="1"/>
</dbReference>
<evidence type="ECO:0000313" key="6">
    <source>
        <dbReference type="EMBL" id="KAF4456846.1"/>
    </source>
</evidence>
<dbReference type="PANTHER" id="PTHR33337:SF40">
    <property type="entry name" value="CENP-V_GFA DOMAIN-CONTAINING PROTEIN-RELATED"/>
    <property type="match status" value="1"/>
</dbReference>
<comment type="similarity">
    <text evidence="1">Belongs to the Gfa family.</text>
</comment>
<dbReference type="OrthoDB" id="6329284at2759"/>
<evidence type="ECO:0000313" key="7">
    <source>
        <dbReference type="Proteomes" id="UP000554235"/>
    </source>
</evidence>
<dbReference type="AlphaFoldDB" id="A0A8H4KU98"/>
<dbReference type="PROSITE" id="PS51891">
    <property type="entry name" value="CENP_V_GFA"/>
    <property type="match status" value="1"/>
</dbReference>
<gene>
    <name evidence="6" type="ORF">FALBO_15318</name>
</gene>
<reference evidence="6 7" key="1">
    <citation type="submission" date="2020-01" db="EMBL/GenBank/DDBJ databases">
        <title>Identification and distribution of gene clusters putatively required for synthesis of sphingolipid metabolism inhibitors in phylogenetically diverse species of the filamentous fungus Fusarium.</title>
        <authorList>
            <person name="Kim H.-S."/>
            <person name="Busman M."/>
            <person name="Brown D.W."/>
            <person name="Divon H."/>
            <person name="Uhlig S."/>
            <person name="Proctor R.H."/>
        </authorList>
    </citation>
    <scope>NUCLEOTIDE SEQUENCE [LARGE SCALE GENOMIC DNA]</scope>
    <source>
        <strain evidence="6 7">NRRL 20459</strain>
    </source>
</reference>
<comment type="caution">
    <text evidence="6">The sequence shown here is derived from an EMBL/GenBank/DDBJ whole genome shotgun (WGS) entry which is preliminary data.</text>
</comment>
<keyword evidence="2" id="KW-0479">Metal-binding</keyword>
<keyword evidence="4" id="KW-0456">Lyase</keyword>
<accession>A0A8H4KU98</accession>
<dbReference type="PANTHER" id="PTHR33337">
    <property type="entry name" value="GFA DOMAIN-CONTAINING PROTEIN"/>
    <property type="match status" value="1"/>
</dbReference>
<evidence type="ECO:0000256" key="3">
    <source>
        <dbReference type="ARBA" id="ARBA00022833"/>
    </source>
</evidence>
<name>A0A8H4KU98_9HYPO</name>
<sequence length="182" mass="19392">MSSSTSVSPSIGPTPKTITGGCLCGSVRYKVTFPSSHNFVESSCTCQCTQCRKQTGGLFLASYGAPIAALEWTSDTETNLARYRATSNISRGFCKNCGSFLFWHPDGRDKISMAIGSVDPLYLFGEGAEETAGSEVPEEGFGRALCSGFGPSEWCKNEIKGVTDDMPLLHKGTRSRGDSSDG</sequence>
<protein>
    <submittedName>
        <fullName evidence="6">Glutathione-dependent formaldehyde-activating GFA</fullName>
    </submittedName>
</protein>
<dbReference type="GO" id="GO:0016846">
    <property type="term" value="F:carbon-sulfur lyase activity"/>
    <property type="evidence" value="ECO:0007669"/>
    <property type="project" value="InterPro"/>
</dbReference>
<dbReference type="EMBL" id="JAADYS010002643">
    <property type="protein sequence ID" value="KAF4456846.1"/>
    <property type="molecule type" value="Genomic_DNA"/>
</dbReference>
<evidence type="ECO:0000256" key="4">
    <source>
        <dbReference type="ARBA" id="ARBA00023239"/>
    </source>
</evidence>
<dbReference type="InterPro" id="IPR006913">
    <property type="entry name" value="CENP-V/GFA"/>
</dbReference>
<evidence type="ECO:0000256" key="1">
    <source>
        <dbReference type="ARBA" id="ARBA00005495"/>
    </source>
</evidence>
<dbReference type="Gene3D" id="3.90.1590.10">
    <property type="entry name" value="glutathione-dependent formaldehyde- activating enzyme (gfa)"/>
    <property type="match status" value="1"/>
</dbReference>
<dbReference type="Proteomes" id="UP000554235">
    <property type="component" value="Unassembled WGS sequence"/>
</dbReference>
<dbReference type="GO" id="GO:0046872">
    <property type="term" value="F:metal ion binding"/>
    <property type="evidence" value="ECO:0007669"/>
    <property type="project" value="UniProtKB-KW"/>
</dbReference>
<evidence type="ECO:0000256" key="2">
    <source>
        <dbReference type="ARBA" id="ARBA00022723"/>
    </source>
</evidence>